<proteinExistence type="predicted"/>
<organism evidence="2 3">
    <name type="scientific">Kordiimonas lacus</name>
    <dbReference type="NCBI Taxonomy" id="637679"/>
    <lineage>
        <taxon>Bacteria</taxon>
        <taxon>Pseudomonadati</taxon>
        <taxon>Pseudomonadota</taxon>
        <taxon>Alphaproteobacteria</taxon>
        <taxon>Kordiimonadales</taxon>
        <taxon>Kordiimonadaceae</taxon>
        <taxon>Kordiimonas</taxon>
    </lineage>
</organism>
<dbReference type="InterPro" id="IPR014266">
    <property type="entry name" value="PEP-CTERM_TPR_PrsT"/>
</dbReference>
<feature type="repeat" description="TPR" evidence="1">
    <location>
        <begin position="895"/>
        <end position="928"/>
    </location>
</feature>
<protein>
    <submittedName>
        <fullName evidence="2">Putative PEP-CTERM system TPR-repeat lipoprotein</fullName>
    </submittedName>
</protein>
<dbReference type="PANTHER" id="PTHR12558:SF13">
    <property type="entry name" value="CELL DIVISION CYCLE PROTEIN 27 HOMOLOG"/>
    <property type="match status" value="1"/>
</dbReference>
<dbReference type="NCBIfam" id="TIGR02917">
    <property type="entry name" value="PEP_TPR_lipo"/>
    <property type="match status" value="1"/>
</dbReference>
<dbReference type="EMBL" id="FNAK01000002">
    <property type="protein sequence ID" value="SDD59553.1"/>
    <property type="molecule type" value="Genomic_DNA"/>
</dbReference>
<dbReference type="AlphaFoldDB" id="A0A1G6W1G0"/>
<gene>
    <name evidence="2" type="ORF">SAMN04488071_0934</name>
</gene>
<feature type="repeat" description="TPR" evidence="1">
    <location>
        <begin position="140"/>
        <end position="173"/>
    </location>
</feature>
<dbReference type="Pfam" id="PF13432">
    <property type="entry name" value="TPR_16"/>
    <property type="match status" value="6"/>
</dbReference>
<feature type="repeat" description="TPR" evidence="1">
    <location>
        <begin position="174"/>
        <end position="207"/>
    </location>
</feature>
<sequence length="942" mass="101894">MQPGSTVSVQLKAAGKRLREGVAAFALMAIAGTSGVVAQSGKEDVRVLIDSGDFEAAIRRIEQIQQGGQADSELYILLSRAYIQTGAGIAAEAAIERARRLGADYAQTAVLFAKTKLLQGKFSDAIGALRGVNIPSVQRADSYVVLGDANFALRKYDEAHKNYELARAADDSNFQAYLGLSRLGLQNGRLDQAADYAQKAAVLAPDNTMVRYTEGLIARYQGNIAAAEEYFLEAQKLFPGNILANIELAAMRIDQGRIEDAQTYLDAIYAAAPKHPMALYLSGTILARQGRYEEANTLLNSARVVTENYLPAIYIRGLVAYELGNLSQAEELLQKVVSARPASLPARLTLASAYLKQEQPQAALNTLRPALEARPDDPNILAIAAAATMRLGDIENGKILYEALAAKTGGEAGLNDIDLIAKLALAKFVAGQTGDALSTLAQAVQNQQANLRSLAILAGMQIREDDLDAAEKTIASMLAFAPDRGLGYNLKGSLEFKRGQYAAAARSFEAAYSRNPEYYTALRNKALSQIQLGQFGNAEKDLKRLLEVTPNDARAKAMLGRTLLRQNKPAEAVEYFSAAVRAIPNSVDVWADYSEALGGAGKTADAISQAKDTAVMAADRPDLLRRMGELLLQLGEARLAIRPLSRYVAYYPESGEAHLLQGRAMLAIKLYTGSKTAFRRASQARESKPDEGVLDWYIFAADALSERFDEAMARRSGLKPGKRPADVSAGVVGDLLLRSGRPEEAVEAYRAAMTTANSSDLYLGLARSYEQLGDKAAAIATLEGFISKTPVSRDARLMLGGLYVSQGRTGAAIKQYESILRNGVADAHVAAVLALAYMEDGNSKSVPLIERAYLIRPEDPFILDAYGWILLQATRDTSKSIPALEQATRRAPAEALYRYHLGMAYLARGRRNDAEAAFEGALQLDPDFSQAADARRQLELLR</sequence>
<evidence type="ECO:0000256" key="1">
    <source>
        <dbReference type="PROSITE-ProRule" id="PRU00339"/>
    </source>
</evidence>
<dbReference type="SMART" id="SM00028">
    <property type="entry name" value="TPR"/>
    <property type="match status" value="16"/>
</dbReference>
<dbReference type="Gene3D" id="1.25.40.10">
    <property type="entry name" value="Tetratricopeptide repeat domain"/>
    <property type="match status" value="5"/>
</dbReference>
<name>A0A1G6W1G0_9PROT</name>
<dbReference type="PANTHER" id="PTHR12558">
    <property type="entry name" value="CELL DIVISION CYCLE 16,23,27"/>
    <property type="match status" value="1"/>
</dbReference>
<dbReference type="PROSITE" id="PS50005">
    <property type="entry name" value="TPR"/>
    <property type="match status" value="6"/>
</dbReference>
<evidence type="ECO:0000313" key="2">
    <source>
        <dbReference type="EMBL" id="SDD59553.1"/>
    </source>
</evidence>
<dbReference type="InterPro" id="IPR011990">
    <property type="entry name" value="TPR-like_helical_dom_sf"/>
</dbReference>
<reference evidence="2 3" key="1">
    <citation type="submission" date="2016-10" db="EMBL/GenBank/DDBJ databases">
        <authorList>
            <person name="de Groot N.N."/>
        </authorList>
    </citation>
    <scope>NUCLEOTIDE SEQUENCE [LARGE SCALE GENOMIC DNA]</scope>
    <source>
        <strain evidence="2 3">CGMCC 1.9109</strain>
    </source>
</reference>
<keyword evidence="3" id="KW-1185">Reference proteome</keyword>
<dbReference type="Proteomes" id="UP000183685">
    <property type="component" value="Unassembled WGS sequence"/>
</dbReference>
<dbReference type="Pfam" id="PF14559">
    <property type="entry name" value="TPR_19"/>
    <property type="match status" value="1"/>
</dbReference>
<keyword evidence="2" id="KW-0449">Lipoprotein</keyword>
<feature type="repeat" description="TPR" evidence="1">
    <location>
        <begin position="310"/>
        <end position="343"/>
    </location>
</feature>
<evidence type="ECO:0000313" key="3">
    <source>
        <dbReference type="Proteomes" id="UP000183685"/>
    </source>
</evidence>
<dbReference type="InterPro" id="IPR019734">
    <property type="entry name" value="TPR_rpt"/>
</dbReference>
<dbReference type="SUPFAM" id="SSF48452">
    <property type="entry name" value="TPR-like"/>
    <property type="match status" value="4"/>
</dbReference>
<feature type="repeat" description="TPR" evidence="1">
    <location>
        <begin position="553"/>
        <end position="586"/>
    </location>
</feature>
<dbReference type="STRING" id="637679.GCA_001550055_02649"/>
<dbReference type="OrthoDB" id="7637125at2"/>
<keyword evidence="1" id="KW-0802">TPR repeat</keyword>
<accession>A0A1G6W1G0</accession>
<feature type="repeat" description="TPR" evidence="1">
    <location>
        <begin position="344"/>
        <end position="377"/>
    </location>
</feature>